<feature type="domain" description="Fido" evidence="4">
    <location>
        <begin position="103"/>
        <end position="258"/>
    </location>
</feature>
<name>A0A0G0JNE8_9BACT</name>
<evidence type="ECO:0000259" key="4">
    <source>
        <dbReference type="PROSITE" id="PS51459"/>
    </source>
</evidence>
<dbReference type="STRING" id="1618481.US54_C0010G0010"/>
<dbReference type="PROSITE" id="PS51459">
    <property type="entry name" value="FIDO"/>
    <property type="match status" value="1"/>
</dbReference>
<evidence type="ECO:0000256" key="1">
    <source>
        <dbReference type="PIRSR" id="PIRSR640198-1"/>
    </source>
</evidence>
<feature type="active site" evidence="1">
    <location>
        <position position="188"/>
    </location>
</feature>
<dbReference type="InterPro" id="IPR040198">
    <property type="entry name" value="Fido_containing"/>
</dbReference>
<keyword evidence="2" id="KW-0547">Nucleotide-binding</keyword>
<comment type="caution">
    <text evidence="5">The sequence shown here is derived from an EMBL/GenBank/DDBJ whole genome shotgun (WGS) entry which is preliminary data.</text>
</comment>
<protein>
    <submittedName>
        <fullName evidence="5">Fic family protein</fullName>
    </submittedName>
</protein>
<evidence type="ECO:0000313" key="6">
    <source>
        <dbReference type="Proteomes" id="UP000034471"/>
    </source>
</evidence>
<dbReference type="Gene3D" id="1.10.10.10">
    <property type="entry name" value="Winged helix-like DNA-binding domain superfamily/Winged helix DNA-binding domain"/>
    <property type="match status" value="1"/>
</dbReference>
<dbReference type="Pfam" id="PF02661">
    <property type="entry name" value="Fic"/>
    <property type="match status" value="1"/>
</dbReference>
<dbReference type="Proteomes" id="UP000034471">
    <property type="component" value="Unassembled WGS sequence"/>
</dbReference>
<evidence type="ECO:0000256" key="3">
    <source>
        <dbReference type="PIRSR" id="PIRSR640198-3"/>
    </source>
</evidence>
<feature type="binding site" evidence="2">
    <location>
        <begin position="192"/>
        <end position="199"/>
    </location>
    <ligand>
        <name>ATP</name>
        <dbReference type="ChEBI" id="CHEBI:30616"/>
    </ligand>
</feature>
<dbReference type="Gene3D" id="1.10.3290.10">
    <property type="entry name" value="Fido-like domain"/>
    <property type="match status" value="1"/>
</dbReference>
<gene>
    <name evidence="5" type="ORF">US54_C0010G0010</name>
</gene>
<evidence type="ECO:0000313" key="5">
    <source>
        <dbReference type="EMBL" id="KKQ38429.1"/>
    </source>
</evidence>
<feature type="site" description="Important for autoinhibition of adenylyltransferase activity" evidence="3">
    <location>
        <position position="55"/>
    </location>
</feature>
<proteinExistence type="predicted"/>
<dbReference type="InterPro" id="IPR003812">
    <property type="entry name" value="Fido"/>
</dbReference>
<dbReference type="SUPFAM" id="SSF140931">
    <property type="entry name" value="Fic-like"/>
    <property type="match status" value="1"/>
</dbReference>
<dbReference type="PANTHER" id="PTHR13504">
    <property type="entry name" value="FIDO DOMAIN-CONTAINING PROTEIN DDB_G0283145"/>
    <property type="match status" value="1"/>
</dbReference>
<dbReference type="InterPro" id="IPR036388">
    <property type="entry name" value="WH-like_DNA-bd_sf"/>
</dbReference>
<reference evidence="5 6" key="1">
    <citation type="journal article" date="2015" name="Nature">
        <title>rRNA introns, odd ribosomes, and small enigmatic genomes across a large radiation of phyla.</title>
        <authorList>
            <person name="Brown C.T."/>
            <person name="Hug L.A."/>
            <person name="Thomas B.C."/>
            <person name="Sharon I."/>
            <person name="Castelle C.J."/>
            <person name="Singh A."/>
            <person name="Wilkins M.J."/>
            <person name="Williams K.H."/>
            <person name="Banfield J.F."/>
        </authorList>
    </citation>
    <scope>NUCLEOTIDE SEQUENCE [LARGE SCALE GENOMIC DNA]</scope>
</reference>
<dbReference type="PANTHER" id="PTHR13504:SF33">
    <property type="entry name" value="FIC FAMILY PROTEIN"/>
    <property type="match status" value="1"/>
</dbReference>
<accession>A0A0G0JNE8</accession>
<dbReference type="AlphaFoldDB" id="A0A0G0JNE8"/>
<dbReference type="InterPro" id="IPR036597">
    <property type="entry name" value="Fido-like_dom_sf"/>
</dbReference>
<evidence type="ECO:0000256" key="2">
    <source>
        <dbReference type="PIRSR" id="PIRSR640198-2"/>
    </source>
</evidence>
<dbReference type="GO" id="GO:0005524">
    <property type="term" value="F:ATP binding"/>
    <property type="evidence" value="ECO:0007669"/>
    <property type="project" value="UniProtKB-KW"/>
</dbReference>
<keyword evidence="2" id="KW-0067">ATP-binding</keyword>
<sequence length="345" mass="39703">MFTPSFTITNRLLANIKRINSLITELNTPHFPNIVLMELERMARAVSTHASTSIEGNPLPLTEVKKILKFRPSNIRDSELEIVNYNKALEDLNKQLNQGSFELTLELILSIQKKITDKLLSPVDSGSLRHKPVVVNDPRTGKIVFLPPDVKDVLPMMKDIIIFVNTNRKTIDPLILAGIFHKQMVIIHPFMDGNGRTTRLATKILLAAIGLNTFHLFSFENYYNKNVTKYFQTVGEYGDYYELKDKVDFTPWLEYFTDGIIDEVLRVKKLLPEAARTPQTKLQPYHDAILKHIQENGYIIDREYAKLTDRAKATRTLDFHKLLELQMIERKGKGKATYYILKNSN</sequence>
<organism evidence="5 6">
    <name type="scientific">Candidatus Roizmanbacteria bacterium GW2011_GWA2_37_7</name>
    <dbReference type="NCBI Taxonomy" id="1618481"/>
    <lineage>
        <taxon>Bacteria</taxon>
        <taxon>Candidatus Roizmaniibacteriota</taxon>
    </lineage>
</organism>
<dbReference type="EMBL" id="LBTJ01000010">
    <property type="protein sequence ID" value="KKQ38429.1"/>
    <property type="molecule type" value="Genomic_DNA"/>
</dbReference>